<dbReference type="InterPro" id="IPR036669">
    <property type="entry name" value="Amyloid_Cu-bd_sf"/>
</dbReference>
<evidence type="ECO:0000256" key="8">
    <source>
        <dbReference type="PROSITE-ProRule" id="PRU01217"/>
    </source>
</evidence>
<evidence type="ECO:0000313" key="16">
    <source>
        <dbReference type="WBParaSite" id="BXY_1519800.1"/>
    </source>
</evidence>
<comment type="similarity">
    <text evidence="8">Belongs to the APP family.</text>
</comment>
<keyword evidence="4 11" id="KW-1133">Transmembrane helix</keyword>
<dbReference type="PROSITE" id="PS51869">
    <property type="entry name" value="APP_E1"/>
    <property type="match status" value="1"/>
</dbReference>
<dbReference type="SMART" id="SM00006">
    <property type="entry name" value="A4_EXTRA"/>
    <property type="match status" value="1"/>
</dbReference>
<evidence type="ECO:0000256" key="9">
    <source>
        <dbReference type="SAM" id="Coils"/>
    </source>
</evidence>
<feature type="region of interest" description="Disordered" evidence="10">
    <location>
        <begin position="217"/>
        <end position="284"/>
    </location>
</feature>
<feature type="disulfide bond" evidence="8">
    <location>
        <begin position="48"/>
        <end position="71"/>
    </location>
</feature>
<dbReference type="eggNOG" id="KOG3540">
    <property type="taxonomic scope" value="Eukaryota"/>
</dbReference>
<organism evidence="15 16">
    <name type="scientific">Bursaphelenchus xylophilus</name>
    <name type="common">Pinewood nematode worm</name>
    <name type="synonym">Aphelenchoides xylophilus</name>
    <dbReference type="NCBI Taxonomy" id="6326"/>
    <lineage>
        <taxon>Eukaryota</taxon>
        <taxon>Metazoa</taxon>
        <taxon>Ecdysozoa</taxon>
        <taxon>Nematoda</taxon>
        <taxon>Chromadorea</taxon>
        <taxon>Rhabditida</taxon>
        <taxon>Tylenchina</taxon>
        <taxon>Tylenchomorpha</taxon>
        <taxon>Aphelenchoidea</taxon>
        <taxon>Aphelenchoididae</taxon>
        <taxon>Bursaphelenchus</taxon>
    </lineage>
</organism>
<feature type="domain" description="E2" evidence="14">
    <location>
        <begin position="255"/>
        <end position="455"/>
    </location>
</feature>
<dbReference type="Pfam" id="PF12924">
    <property type="entry name" value="APP_Cu_bd"/>
    <property type="match status" value="1"/>
</dbReference>
<dbReference type="Pfam" id="PF02177">
    <property type="entry name" value="APP_N"/>
    <property type="match status" value="1"/>
</dbReference>
<dbReference type="GO" id="GO:0046914">
    <property type="term" value="F:transition metal ion binding"/>
    <property type="evidence" value="ECO:0007669"/>
    <property type="project" value="InterPro"/>
</dbReference>
<feature type="chain" id="PRO_5009306414" evidence="12">
    <location>
        <begin position="22"/>
        <end position="731"/>
    </location>
</feature>
<name>A0A1I7SQ53_BURXY</name>
<dbReference type="PANTHER" id="PTHR23103:SF15">
    <property type="entry name" value="AMYLOID-BETA-LIKE PROTEIN"/>
    <property type="match status" value="1"/>
</dbReference>
<feature type="domain" description="E1" evidence="13">
    <location>
        <begin position="38"/>
        <end position="205"/>
    </location>
</feature>
<keyword evidence="7" id="KW-0325">Glycoprotein</keyword>
<dbReference type="Gene3D" id="1.20.120.770">
    <property type="entry name" value="Amyloid precursor protein, E2 domain"/>
    <property type="match status" value="1"/>
</dbReference>
<dbReference type="InterPro" id="IPR011178">
    <property type="entry name" value="Amyloid_glyco_Cu-bd"/>
</dbReference>
<accession>A0A1I7SQ53</accession>
<evidence type="ECO:0000256" key="4">
    <source>
        <dbReference type="ARBA" id="ARBA00022989"/>
    </source>
</evidence>
<dbReference type="InterPro" id="IPR019543">
    <property type="entry name" value="APP_amyloid_C"/>
</dbReference>
<dbReference type="SUPFAM" id="SSF89811">
    <property type="entry name" value="Amyloid beta a4 protein copper binding domain (domain 2)"/>
    <property type="match status" value="1"/>
</dbReference>
<dbReference type="PROSITE" id="PS51870">
    <property type="entry name" value="APP_E2"/>
    <property type="match status" value="1"/>
</dbReference>
<feature type="disulfide bond" evidence="8">
    <location>
        <begin position="82"/>
        <end position="126"/>
    </location>
</feature>
<feature type="region of interest" description="CuBD subdomain" evidence="8">
    <location>
        <begin position="140"/>
        <end position="205"/>
    </location>
</feature>
<dbReference type="GO" id="GO:0007409">
    <property type="term" value="P:axonogenesis"/>
    <property type="evidence" value="ECO:0007669"/>
    <property type="project" value="TreeGrafter"/>
</dbReference>
<dbReference type="Pfam" id="PF12925">
    <property type="entry name" value="APP_E2"/>
    <property type="match status" value="1"/>
</dbReference>
<dbReference type="InterPro" id="IPR024329">
    <property type="entry name" value="Amyloid_glyco_E2_domain"/>
</dbReference>
<feature type="compositionally biased region" description="Acidic residues" evidence="10">
    <location>
        <begin position="601"/>
        <end position="622"/>
    </location>
</feature>
<feature type="transmembrane region" description="Helical" evidence="11">
    <location>
        <begin position="671"/>
        <end position="689"/>
    </location>
</feature>
<feature type="region of interest" description="Disordered" evidence="10">
    <location>
        <begin position="535"/>
        <end position="627"/>
    </location>
</feature>
<evidence type="ECO:0000256" key="3">
    <source>
        <dbReference type="ARBA" id="ARBA00022729"/>
    </source>
</evidence>
<dbReference type="Proteomes" id="UP000095284">
    <property type="component" value="Unplaced"/>
</dbReference>
<dbReference type="InterPro" id="IPR015849">
    <property type="entry name" value="Amyloid_glyco_heparin-bd"/>
</dbReference>
<comment type="subcellular location">
    <subcellularLocation>
        <location evidence="1">Membrane</location>
        <topology evidence="1">Single-pass type I membrane protein</topology>
    </subcellularLocation>
</comment>
<keyword evidence="3 12" id="KW-0732">Signal</keyword>
<evidence type="ECO:0000256" key="2">
    <source>
        <dbReference type="ARBA" id="ARBA00022692"/>
    </source>
</evidence>
<dbReference type="InterPro" id="IPR036176">
    <property type="entry name" value="E2_sf"/>
</dbReference>
<dbReference type="AlphaFoldDB" id="A0A1I7SQ53"/>
<feature type="compositionally biased region" description="Basic and acidic residues" evidence="10">
    <location>
        <begin position="566"/>
        <end position="600"/>
    </location>
</feature>
<dbReference type="PANTHER" id="PTHR23103">
    <property type="entry name" value="ALZHEIMER'S DISEASE BETA-AMYLOID RELATED"/>
    <property type="match status" value="1"/>
</dbReference>
<comment type="caution">
    <text evidence="8">Lacks conserved residue(s) required for the propagation of feature annotation.</text>
</comment>
<keyword evidence="9" id="KW-0175">Coiled coil</keyword>
<feature type="compositionally biased region" description="Acidic residues" evidence="10">
    <location>
        <begin position="225"/>
        <end position="246"/>
    </location>
</feature>
<feature type="region of interest" description="GFLD subdomain" evidence="8">
    <location>
        <begin position="38"/>
        <end position="132"/>
    </location>
</feature>
<evidence type="ECO:0000256" key="1">
    <source>
        <dbReference type="ARBA" id="ARBA00004479"/>
    </source>
</evidence>
<dbReference type="GO" id="GO:0008201">
    <property type="term" value="F:heparin binding"/>
    <property type="evidence" value="ECO:0007669"/>
    <property type="project" value="UniProtKB-UniRule"/>
</dbReference>
<dbReference type="PRINTS" id="PR00203">
    <property type="entry name" value="AMYLOIDA4"/>
</dbReference>
<protein>
    <submittedName>
        <fullName evidence="16">A4_EXTRA domain-containing protein</fullName>
    </submittedName>
</protein>
<evidence type="ECO:0000256" key="7">
    <source>
        <dbReference type="ARBA" id="ARBA00023180"/>
    </source>
</evidence>
<evidence type="ECO:0000256" key="11">
    <source>
        <dbReference type="SAM" id="Phobius"/>
    </source>
</evidence>
<evidence type="ECO:0000256" key="6">
    <source>
        <dbReference type="ARBA" id="ARBA00023157"/>
    </source>
</evidence>
<keyword evidence="5 11" id="KW-0472">Membrane</keyword>
<dbReference type="SUPFAM" id="SSF56491">
    <property type="entry name" value="A heparin-binding domain"/>
    <property type="match status" value="1"/>
</dbReference>
<proteinExistence type="inferred from homology"/>
<dbReference type="GO" id="GO:0043005">
    <property type="term" value="C:neuron projection"/>
    <property type="evidence" value="ECO:0007669"/>
    <property type="project" value="TreeGrafter"/>
</dbReference>
<dbReference type="Gene3D" id="3.30.1490.140">
    <property type="entry name" value="Amyloidogenic glycoprotein, copper-binding domain"/>
    <property type="match status" value="1"/>
</dbReference>
<dbReference type="GO" id="GO:0007417">
    <property type="term" value="P:central nervous system development"/>
    <property type="evidence" value="ECO:0007669"/>
    <property type="project" value="TreeGrafter"/>
</dbReference>
<dbReference type="InterPro" id="IPR036454">
    <property type="entry name" value="Amyloid_glyco_heparin-bd_sf"/>
</dbReference>
<dbReference type="InterPro" id="IPR008155">
    <property type="entry name" value="Amyloid_glyco"/>
</dbReference>
<dbReference type="SUPFAM" id="SSF109843">
    <property type="entry name" value="CAPPD, an extracellular domain of amyloid beta A4 protein"/>
    <property type="match status" value="1"/>
</dbReference>
<feature type="compositionally biased region" description="Basic and acidic residues" evidence="10">
    <location>
        <begin position="535"/>
        <end position="550"/>
    </location>
</feature>
<evidence type="ECO:0000256" key="12">
    <source>
        <dbReference type="SAM" id="SignalP"/>
    </source>
</evidence>
<evidence type="ECO:0000256" key="5">
    <source>
        <dbReference type="ARBA" id="ARBA00023136"/>
    </source>
</evidence>
<evidence type="ECO:0000313" key="15">
    <source>
        <dbReference type="Proteomes" id="UP000095284"/>
    </source>
</evidence>
<keyword evidence="6 8" id="KW-1015">Disulfide bond</keyword>
<dbReference type="WBParaSite" id="BXY_1519800.1">
    <property type="protein sequence ID" value="BXY_1519800.1"/>
    <property type="gene ID" value="BXY_1519800"/>
</dbReference>
<evidence type="ECO:0000259" key="14">
    <source>
        <dbReference type="PROSITE" id="PS51870"/>
    </source>
</evidence>
<dbReference type="Pfam" id="PF10515">
    <property type="entry name" value="APP_amyloid"/>
    <property type="match status" value="1"/>
</dbReference>
<dbReference type="GO" id="GO:0043025">
    <property type="term" value="C:neuronal cell body"/>
    <property type="evidence" value="ECO:0007669"/>
    <property type="project" value="TreeGrafter"/>
</dbReference>
<dbReference type="InterPro" id="IPR019744">
    <property type="entry name" value="APP_CUBD_CS"/>
</dbReference>
<reference evidence="16" key="1">
    <citation type="submission" date="2016-11" db="UniProtKB">
        <authorList>
            <consortium name="WormBaseParasite"/>
        </authorList>
    </citation>
    <scope>IDENTIFICATION</scope>
</reference>
<dbReference type="InterPro" id="IPR008154">
    <property type="entry name" value="Amyloid_glyco_extra"/>
</dbReference>
<evidence type="ECO:0000256" key="10">
    <source>
        <dbReference type="SAM" id="MobiDB-lite"/>
    </source>
</evidence>
<feature type="compositionally biased region" description="Acidic residues" evidence="10">
    <location>
        <begin position="551"/>
        <end position="565"/>
    </location>
</feature>
<keyword evidence="2 11" id="KW-0812">Transmembrane</keyword>
<evidence type="ECO:0000259" key="13">
    <source>
        <dbReference type="PROSITE" id="PS51869"/>
    </source>
</evidence>
<feature type="compositionally biased region" description="Basic and acidic residues" evidence="10">
    <location>
        <begin position="268"/>
        <end position="280"/>
    </location>
</feature>
<dbReference type="Gene3D" id="3.90.570.10">
    <property type="entry name" value="Amyloidogenic glycoprotein, heparin-binding domain"/>
    <property type="match status" value="1"/>
</dbReference>
<dbReference type="PROSITE" id="PS00319">
    <property type="entry name" value="APP_CUBD"/>
    <property type="match status" value="1"/>
</dbReference>
<feature type="coiled-coil region" evidence="9">
    <location>
        <begin position="320"/>
        <end position="347"/>
    </location>
</feature>
<feature type="signal peptide" evidence="12">
    <location>
        <begin position="1"/>
        <end position="21"/>
    </location>
</feature>
<dbReference type="GO" id="GO:0016020">
    <property type="term" value="C:membrane"/>
    <property type="evidence" value="ECO:0007669"/>
    <property type="project" value="UniProtKB-SubCell"/>
</dbReference>
<sequence length="731" mass="85284">MVGGPPLALALLAILATLCQSKIHSVSASIDKKENVHHNFIPMVAFKCGYRNKYLNESGEWQSDPSSVATCLQGKLDILKYCKRVYPDKKITNIVEYGHISQIPRWCDEDTGRHCQKSFYIRPYRCLEGEFTADSLQVPSRCKFGHVSGRETCEDFRQWRQKGEKQCETSVDEKTDKPMKLHSFGLLEPCGLSLFRGVEYVCCPKDVEDKYVESHIEEDIQSYNLDDDEEDEDDDDDDDEDDEETSNSETKDVDGQDPYYNEDPEADEHERYKDAQERLEKKHRGKVTKVINEWSQLFERYNTMKEKDPNQAEKFKDEMTNKFRKTVAALENENKDQRRQLEQVHDERVQNTLNERKRKATHDYRMALALQVGHKNKKQVLKTLKDYIRAEEKDRAYMLHRYRHLLRSNSESAQAYEPMLLHRLRYIDLRINGTLAMLRDFPDLERQLRPIAEEFWREYRKENTPDAEEHKIVDSPAADANEKLIKFYKETYDKSGKVKVSSVLDSVMKENEHKPEHKTKFISLDEILASDKRKEKKEEVKKLTKEKDADFDSDEDQFEEDDEAESEAKSKVKSDEFEIIKEPIVQEKPKEKTEVAKKLDDSDENGDDEDEEDEDDENDINEEESHIVVNNEDLYVRKEVGPSFIKLDQLMVDYSHQPLEQSTSWTTPTTLIVLATVVMCALGIVGIVLKHRPSRQGFVEVDVCNPDDAHAAKMQINGYENPTYNFYDQKP</sequence>